<evidence type="ECO:0000313" key="9">
    <source>
        <dbReference type="Proteomes" id="UP000198510"/>
    </source>
</evidence>
<comment type="cofactor">
    <cofactor evidence="1">
        <name>a divalent metal cation</name>
        <dbReference type="ChEBI" id="CHEBI:60240"/>
    </cofactor>
</comment>
<evidence type="ECO:0000259" key="7">
    <source>
        <dbReference type="Pfam" id="PF08340"/>
    </source>
</evidence>
<keyword evidence="9" id="KW-1185">Reference proteome</keyword>
<evidence type="ECO:0000256" key="4">
    <source>
        <dbReference type="ARBA" id="ARBA00022801"/>
    </source>
</evidence>
<proteinExistence type="inferred from homology"/>
<sequence length="289" mass="32913">MTGYGSAAVETEQFSITVEVKALNSKFLDLALRLPRALNDREPEVRQLVAQRLERGKIALIVDIQDKSANRGKVQINQALLREYYETIRTAAAELGASTEGLFTKVLDMPDILQAAEDVPETLTVDWDVIRGALETALDKCLQFRTDEGVVLQESLRGNVEHIGGLLLQVEQQDPRRVAAVRERLRDKVRELIPEEHVDDSRFEQEILYYLEKLDINEEKVRLRAHLGYFLEVLKQPGHSGKKLHFIAQEIGREINTIGSKANDAQIQRFVVDMKEELEKIKEQSMNVL</sequence>
<evidence type="ECO:0000256" key="5">
    <source>
        <dbReference type="ARBA" id="ARBA00035648"/>
    </source>
</evidence>
<dbReference type="Pfam" id="PF03755">
    <property type="entry name" value="YicC-like_N"/>
    <property type="match status" value="1"/>
</dbReference>
<reference evidence="8 9" key="1">
    <citation type="submission" date="2016-10" db="EMBL/GenBank/DDBJ databases">
        <authorList>
            <person name="de Groot N.N."/>
        </authorList>
    </citation>
    <scope>NUCLEOTIDE SEQUENCE [LARGE SCALE GENOMIC DNA]</scope>
    <source>
        <strain evidence="8 9">DSM 25186</strain>
    </source>
</reference>
<dbReference type="STRING" id="1075417.SAMN05421823_107239"/>
<keyword evidence="3" id="KW-0255">Endonuclease</keyword>
<evidence type="ECO:0000259" key="6">
    <source>
        <dbReference type="Pfam" id="PF03755"/>
    </source>
</evidence>
<dbReference type="PANTHER" id="PTHR30636">
    <property type="entry name" value="UPF0701 PROTEIN YICC"/>
    <property type="match status" value="1"/>
</dbReference>
<dbReference type="Proteomes" id="UP000198510">
    <property type="component" value="Unassembled WGS sequence"/>
</dbReference>
<dbReference type="AlphaFoldDB" id="A0A1G9M2C1"/>
<dbReference type="InterPro" id="IPR013551">
    <property type="entry name" value="YicC-like_C"/>
</dbReference>
<dbReference type="EMBL" id="FNFO01000007">
    <property type="protein sequence ID" value="SDL68294.1"/>
    <property type="molecule type" value="Genomic_DNA"/>
</dbReference>
<dbReference type="GO" id="GO:0016787">
    <property type="term" value="F:hydrolase activity"/>
    <property type="evidence" value="ECO:0007669"/>
    <property type="project" value="UniProtKB-KW"/>
</dbReference>
<dbReference type="GO" id="GO:0004521">
    <property type="term" value="F:RNA endonuclease activity"/>
    <property type="evidence" value="ECO:0007669"/>
    <property type="project" value="InterPro"/>
</dbReference>
<keyword evidence="4" id="KW-0378">Hydrolase</keyword>
<evidence type="ECO:0000256" key="2">
    <source>
        <dbReference type="ARBA" id="ARBA00022722"/>
    </source>
</evidence>
<keyword evidence="2" id="KW-0540">Nuclease</keyword>
<name>A0A1G9M2C1_9BACT</name>
<comment type="similarity">
    <text evidence="5">Belongs to the YicC/YloC family.</text>
</comment>
<dbReference type="PANTHER" id="PTHR30636:SF3">
    <property type="entry name" value="UPF0701 PROTEIN YICC"/>
    <property type="match status" value="1"/>
</dbReference>
<evidence type="ECO:0000256" key="1">
    <source>
        <dbReference type="ARBA" id="ARBA00001968"/>
    </source>
</evidence>
<dbReference type="NCBIfam" id="TIGR00255">
    <property type="entry name" value="YicC/YloC family endoribonuclease"/>
    <property type="match status" value="1"/>
</dbReference>
<feature type="domain" description="Endoribonuclease YicC-like N-terminal" evidence="6">
    <location>
        <begin position="1"/>
        <end position="153"/>
    </location>
</feature>
<dbReference type="InterPro" id="IPR005229">
    <property type="entry name" value="YicC/YloC-like"/>
</dbReference>
<dbReference type="Pfam" id="PF08340">
    <property type="entry name" value="YicC-like_C"/>
    <property type="match status" value="1"/>
</dbReference>
<accession>A0A1G9M2C1</accession>
<evidence type="ECO:0000256" key="3">
    <source>
        <dbReference type="ARBA" id="ARBA00022759"/>
    </source>
</evidence>
<organism evidence="8 9">
    <name type="scientific">Catalinimonas alkaloidigena</name>
    <dbReference type="NCBI Taxonomy" id="1075417"/>
    <lineage>
        <taxon>Bacteria</taxon>
        <taxon>Pseudomonadati</taxon>
        <taxon>Bacteroidota</taxon>
        <taxon>Cytophagia</taxon>
        <taxon>Cytophagales</taxon>
        <taxon>Catalimonadaceae</taxon>
        <taxon>Catalinimonas</taxon>
    </lineage>
</organism>
<feature type="domain" description="Endoribonuclease YicC-like C-terminal" evidence="7">
    <location>
        <begin position="170"/>
        <end position="288"/>
    </location>
</feature>
<protein>
    <submittedName>
        <fullName evidence="8">TIGR00255 family protein</fullName>
    </submittedName>
</protein>
<gene>
    <name evidence="8" type="ORF">SAMN05421823_107239</name>
</gene>
<evidence type="ECO:0000313" key="8">
    <source>
        <dbReference type="EMBL" id="SDL68294.1"/>
    </source>
</evidence>
<dbReference type="InterPro" id="IPR013527">
    <property type="entry name" value="YicC-like_N"/>
</dbReference>